<dbReference type="EC" id="3.5.1.68" evidence="1"/>
<protein>
    <submittedName>
        <fullName evidence="1">N-formylglutamate deformylase</fullName>
        <ecNumber evidence="1">3.5.1.68</ecNumber>
    </submittedName>
</protein>
<evidence type="ECO:0000313" key="2">
    <source>
        <dbReference type="Proteomes" id="UP001271769"/>
    </source>
</evidence>
<dbReference type="Pfam" id="PF05013">
    <property type="entry name" value="FGase"/>
    <property type="match status" value="1"/>
</dbReference>
<proteinExistence type="predicted"/>
<comment type="caution">
    <text evidence="1">The sequence shown here is derived from an EMBL/GenBank/DDBJ whole genome shotgun (WGS) entry which is preliminary data.</text>
</comment>
<dbReference type="InterPro" id="IPR010247">
    <property type="entry name" value="HutG_amidohyd"/>
</dbReference>
<dbReference type="EMBL" id="JAXCLX010000001">
    <property type="protein sequence ID" value="MDY0870430.1"/>
    <property type="molecule type" value="Genomic_DNA"/>
</dbReference>
<dbReference type="SUPFAM" id="SSF53187">
    <property type="entry name" value="Zn-dependent exopeptidases"/>
    <property type="match status" value="1"/>
</dbReference>
<dbReference type="NCBIfam" id="TIGR02017">
    <property type="entry name" value="hutG_amidohyd"/>
    <property type="match status" value="1"/>
</dbReference>
<dbReference type="GO" id="GO:0050129">
    <property type="term" value="F:N-formylglutamate deformylase activity"/>
    <property type="evidence" value="ECO:0007669"/>
    <property type="project" value="UniProtKB-EC"/>
</dbReference>
<keyword evidence="1" id="KW-0378">Hydrolase</keyword>
<dbReference type="RefSeq" id="WP_320498662.1">
    <property type="nucleotide sequence ID" value="NZ_JAXCLX010000001.1"/>
</dbReference>
<reference evidence="1 2" key="1">
    <citation type="journal article" date="2013" name="Antonie Van Leeuwenhoek">
        <title>Dongia rigui sp. nov., isolated from freshwater of a large wetland in Korea.</title>
        <authorList>
            <person name="Baik K.S."/>
            <person name="Hwang Y.M."/>
            <person name="Choi J.S."/>
            <person name="Kwon J."/>
            <person name="Seong C.N."/>
        </authorList>
    </citation>
    <scope>NUCLEOTIDE SEQUENCE [LARGE SCALE GENOMIC DNA]</scope>
    <source>
        <strain evidence="1 2">04SU4-P</strain>
    </source>
</reference>
<sequence length="262" mass="28966">MLHAYDFVPGTSPLLISMPHVGTELLPEIEAGLAEPAKGLCDTDWHLPTLYDFARGIGATLVIARWSRFNIDLNRPSDDKPLYATATTGLYPDVLFDGQPLFAPGKAPSVETRDLALGEIWEPYHNRLAAELERLKAEHGHAVLFDAHSIKGFVPRLFDGELPDFNIGTNDGKSCDASLTARLAETCDAPGYTHVVNGRFKGGYITRHYGNPHDHVHAVQLELAQRTYMREAPPFDYQPGPAARVQAVLARFVETLATWRPL</sequence>
<organism evidence="1 2">
    <name type="scientific">Dongia rigui</name>
    <dbReference type="NCBI Taxonomy" id="940149"/>
    <lineage>
        <taxon>Bacteria</taxon>
        <taxon>Pseudomonadati</taxon>
        <taxon>Pseudomonadota</taxon>
        <taxon>Alphaproteobacteria</taxon>
        <taxon>Rhodospirillales</taxon>
        <taxon>Dongiaceae</taxon>
        <taxon>Dongia</taxon>
    </lineage>
</organism>
<keyword evidence="2" id="KW-1185">Reference proteome</keyword>
<accession>A0ABU5DSS2</accession>
<dbReference type="InterPro" id="IPR007709">
    <property type="entry name" value="N-FG_amidohydro"/>
</dbReference>
<name>A0ABU5DSS2_9PROT</name>
<dbReference type="Proteomes" id="UP001271769">
    <property type="component" value="Unassembled WGS sequence"/>
</dbReference>
<evidence type="ECO:0000313" key="1">
    <source>
        <dbReference type="EMBL" id="MDY0870430.1"/>
    </source>
</evidence>
<gene>
    <name evidence="1" type="primary">hutG</name>
    <name evidence="1" type="ORF">SMD31_00770</name>
</gene>
<dbReference type="Gene3D" id="3.40.630.40">
    <property type="entry name" value="Zn-dependent exopeptidases"/>
    <property type="match status" value="1"/>
</dbReference>